<dbReference type="SUPFAM" id="SSF52266">
    <property type="entry name" value="SGNH hydrolase"/>
    <property type="match status" value="1"/>
</dbReference>
<dbReference type="SUPFAM" id="SSF53335">
    <property type="entry name" value="S-adenosyl-L-methionine-dependent methyltransferases"/>
    <property type="match status" value="2"/>
</dbReference>
<dbReference type="EMBL" id="JAACJM010000055">
    <property type="protein sequence ID" value="KAF5356378.1"/>
    <property type="molecule type" value="Genomic_DNA"/>
</dbReference>
<dbReference type="Pfam" id="PF00657">
    <property type="entry name" value="Lipase_GDSL"/>
    <property type="match status" value="1"/>
</dbReference>
<reference evidence="2 3" key="1">
    <citation type="journal article" date="2020" name="ISME J.">
        <title>Uncovering the hidden diversity of litter-decomposition mechanisms in mushroom-forming fungi.</title>
        <authorList>
            <person name="Floudas D."/>
            <person name="Bentzer J."/>
            <person name="Ahren D."/>
            <person name="Johansson T."/>
            <person name="Persson P."/>
            <person name="Tunlid A."/>
        </authorList>
    </citation>
    <scope>NUCLEOTIDE SEQUENCE [LARGE SCALE GENOMIC DNA]</scope>
    <source>
        <strain evidence="2 3">CBS 291.85</strain>
    </source>
</reference>
<feature type="signal peptide" evidence="1">
    <location>
        <begin position="1"/>
        <end position="21"/>
    </location>
</feature>
<dbReference type="Pfam" id="PF13489">
    <property type="entry name" value="Methyltransf_23"/>
    <property type="match status" value="1"/>
</dbReference>
<dbReference type="PANTHER" id="PTHR45036">
    <property type="entry name" value="METHYLTRANSFERASE LIKE 7B"/>
    <property type="match status" value="1"/>
</dbReference>
<dbReference type="InterPro" id="IPR001087">
    <property type="entry name" value="GDSL"/>
</dbReference>
<gene>
    <name evidence="2" type="ORF">D9758_009473</name>
</gene>
<dbReference type="PANTHER" id="PTHR45036:SF1">
    <property type="entry name" value="METHYLTRANSFERASE LIKE 7A"/>
    <property type="match status" value="1"/>
</dbReference>
<organism evidence="2 3">
    <name type="scientific">Tetrapyrgos nigripes</name>
    <dbReference type="NCBI Taxonomy" id="182062"/>
    <lineage>
        <taxon>Eukaryota</taxon>
        <taxon>Fungi</taxon>
        <taxon>Dikarya</taxon>
        <taxon>Basidiomycota</taxon>
        <taxon>Agaricomycotina</taxon>
        <taxon>Agaricomycetes</taxon>
        <taxon>Agaricomycetidae</taxon>
        <taxon>Agaricales</taxon>
        <taxon>Marasmiineae</taxon>
        <taxon>Marasmiaceae</taxon>
        <taxon>Tetrapyrgos</taxon>
    </lineage>
</organism>
<name>A0A8H5LFZ7_9AGAR</name>
<evidence type="ECO:0000256" key="1">
    <source>
        <dbReference type="SAM" id="SignalP"/>
    </source>
</evidence>
<dbReference type="AlphaFoldDB" id="A0A8H5LFZ7"/>
<dbReference type="InterPro" id="IPR036514">
    <property type="entry name" value="SGNH_hydro_sf"/>
</dbReference>
<dbReference type="CDD" id="cd02440">
    <property type="entry name" value="AdoMet_MTases"/>
    <property type="match status" value="2"/>
</dbReference>
<dbReference type="InterPro" id="IPR052356">
    <property type="entry name" value="Thiol_S-MT"/>
</dbReference>
<comment type="caution">
    <text evidence="2">The sequence shown here is derived from an EMBL/GenBank/DDBJ whole genome shotgun (WGS) entry which is preliminary data.</text>
</comment>
<dbReference type="GO" id="GO:0016788">
    <property type="term" value="F:hydrolase activity, acting on ester bonds"/>
    <property type="evidence" value="ECO:0007669"/>
    <property type="project" value="InterPro"/>
</dbReference>
<evidence type="ECO:0000313" key="3">
    <source>
        <dbReference type="Proteomes" id="UP000559256"/>
    </source>
</evidence>
<dbReference type="Gene3D" id="3.40.50.150">
    <property type="entry name" value="Vaccinia Virus protein VP39"/>
    <property type="match status" value="2"/>
</dbReference>
<keyword evidence="3" id="KW-1185">Reference proteome</keyword>
<dbReference type="InterPro" id="IPR029063">
    <property type="entry name" value="SAM-dependent_MTases_sf"/>
</dbReference>
<accession>A0A8H5LFZ7</accession>
<feature type="chain" id="PRO_5034777212" evidence="1">
    <location>
        <begin position="22"/>
        <end position="712"/>
    </location>
</feature>
<dbReference type="Proteomes" id="UP000559256">
    <property type="component" value="Unassembled WGS sequence"/>
</dbReference>
<proteinExistence type="predicted"/>
<dbReference type="Gene3D" id="3.40.50.1110">
    <property type="entry name" value="SGNH hydrolase"/>
    <property type="match status" value="1"/>
</dbReference>
<dbReference type="CDD" id="cd01846">
    <property type="entry name" value="fatty_acyltransferase_like"/>
    <property type="match status" value="1"/>
</dbReference>
<evidence type="ECO:0000313" key="2">
    <source>
        <dbReference type="EMBL" id="KAF5356378.1"/>
    </source>
</evidence>
<protein>
    <submittedName>
        <fullName evidence="2">Uncharacterized protein</fullName>
    </submittedName>
</protein>
<keyword evidence="1" id="KW-0732">Signal</keyword>
<sequence length="712" mass="78872">MRPFPELAIVAFSSLIGLADAKGITPGQIKNLVTFGDSYTDAGVPADNGTAWPTYAAGYANVSLFPFAKSGATCSNNITFRPFPSLFESQLPDFFAEKKNGTLPKLEGKETLYTLWIGTNDVGANGLLTGHGAILEDGERVSVVDTVTCAVNWVKTLYDSGARNFLFQNMIPLQHTPLYSADSYINHYWTLERNTTQWTVSMAELVISGNKIAQLLLKALAPSLSGAHVGLFDSYGLLKDMIANPSMYLNGTAPLNVTIPLKSCVYQLNESTSDTGVCTVAQGTDRDSYLWYDELHPSEQADRMVAKEIAKTFMSNVWLVFAGPTDEGGRGVKQGLITPNAYGTVLDVGAGLGHTIAYLDRTKVTRYVALEPSLSLHQCIRKMANEAGYTESDGSLIILSCGADDTLAILQALDNTPADTIIAVLVACSISSGEKVFQKLIRDVLSPGAILFHMIEHIRQALIPTLKDIYANPYLIFHPFYAFFSNVWAILGPGMDENEQEIKRNLITPRARGVVLDLGAGHGHTIKYLDRSKVKKYIALEPNMCMHSKIREMASSHGFTESDGTFLLIECSASDVHSILFQISTLEKQHKEIQVDTIISFRSACGFPSPENTLQRLVRDVLKPGGRFLFFEHVLSERKDVAWWQRFWAPVWEIVGQCRLDRKTDRWIEEMKDVDGQGRKISMWSEGEVMDNPDEPEESLFHNRLGQFVKHV</sequence>
<dbReference type="OrthoDB" id="540004at2759"/>